<keyword evidence="2" id="KW-1185">Reference proteome</keyword>
<accession>A0ACD4WHD3</accession>
<evidence type="ECO:0000313" key="1">
    <source>
        <dbReference type="EMBL" id="WOY97189.1"/>
    </source>
</evidence>
<organism evidence="1 2">
    <name type="scientific">Streptomyces violaceoruber</name>
    <dbReference type="NCBI Taxonomy" id="1935"/>
    <lineage>
        <taxon>Bacteria</taxon>
        <taxon>Bacillati</taxon>
        <taxon>Actinomycetota</taxon>
        <taxon>Actinomycetes</taxon>
        <taxon>Kitasatosporales</taxon>
        <taxon>Streptomycetaceae</taxon>
        <taxon>Streptomyces</taxon>
        <taxon>Streptomyces violaceoruber group</taxon>
    </lineage>
</organism>
<dbReference type="EMBL" id="CP137734">
    <property type="protein sequence ID" value="WOY97189.1"/>
    <property type="molecule type" value="Genomic_DNA"/>
</dbReference>
<dbReference type="Proteomes" id="UP001303608">
    <property type="component" value="Chromosome"/>
</dbReference>
<evidence type="ECO:0000313" key="2">
    <source>
        <dbReference type="Proteomes" id="UP001303608"/>
    </source>
</evidence>
<gene>
    <name evidence="1" type="ORF">R2E43_06965</name>
</gene>
<sequence>MVTSENNSVAAGAHTGQVERIAVVGLSCRLPGAADPAAFWELLHSGSDAVTEVPPGRWDVPADAAPGSGSGGRRGAFLDGVDRFDAGFFGISPREAAAMDPQQRLVLELTWEALEDAAIVPASLRGSRTAVFVGTLRDDYTNLLYQYGDEAVTQHTMAGVNRGVIAGRVSYHLGLRGPSLTVDSAQSSSLVAVHLACESLRSGESTTAVVAGVNLNLLAENATTEERFGALSPDGVSYTFDARANGFVPGEGGGVVVLKPLSAALADGNRIHGVIRGTAVNNDGAADGLTVPSGTAQEQLIREAHRRSALGPGERVQYVELHGTGTPVGDPVEAAALGAALGAERGDADGPLRVGSVKTNIGHLEGAAGMAGLIKTLLAITHRELPASLNFRTANPAIPLAELGLEVQRELSAWPRPDRPLVAGVSSFGMGGTNAHVVVGEPPLPAAEPDTLTGSAAPSSLSWVVTANSEEALRGQAARLAEFAGAENAPDPRDTGYSLATDRTVFEHRAVVVGADGAALLDGVRALAEGRPGAGVVRGRGEAGATALLFTGQGAQRPGMGQELYAAHPVFADAFDAVAERLDPMLKQPLWEVIASGEGLDETGRTQPALFAIEVALFRLLESWGVRPGFLAGHSIGELAAAHVAGVLSLDDAARLVAARARLMQALPAGGAMIAVEATEEEVLPHLEGLEARLSLAAVNGPASVVISGEADAAEDVAARLAEAGRRTKRLTVSHAFHSPLMDGMLKEFHKVAKELTYHAPRIPVVSTLTGALASGDDLRTPCYWTDQVRHAVRFADAVRTLGELGATVLLEVGPDAVLSSLADATPTLRAGRPETRTLLTAVATAFVRGADVDWRAVHADAGGRSVPLPTYAFQRRRHWFDAAARKETRAIAPAADEVRSPAAASGVPSVPAGRAERLRYAEDLVTSHVTAVLEYGDGERLDPRVPFQKLGFTSLMTTELRAALAEATGLALPGSLLFDHPTPRELTAFLATRLADTTDEPEAGEEFIRPADAGEPIAIVGMACRFPGGITSPAQLWKLVSEGGDAITEFPVNRGWPDDLYDADPDRPGRSAVRHGGFLHDAGEFDADFFGISPREAMAMDPQQRLLLESAWEAVERAGIDPDTLRGSRTGVFVGATALEYGPRMHEAPESVQGSVLTGSTTSVMSGRIAYQLGLLGPAVTTDTACSSSLVALHLAIRSLRSGETSLALAGGATVMSSPGMFVEFSRQRGLAPDGRCKSFAAGADGTGWSEGVGLLLVERLSDARRNGHQVLAVVRGSAVNQDGASNGLTAPNGLSQQRVVRQALADSGLAATEVDAVEAHGTGTRLGDPIEAEALMATYGTGRDGLPPVYLGSLKSNIGHAQAAAGVGGVIKMVEAIRHGVLPRTLHVDEPSPRVDWNAGALELLTGERAWPDTGRPRRAAVSSFGISGTNAHVVLEQAPDAPPPSAAPPATQAPAVPAPWLLSARDPDTLRAQAERLRAYADGDRAPEPAAIGRALATTRTAFEQRAVVLAEDRAGYLAGLDALIRGADAPGVVTGSARSAGRTAFLFTGQGAQRAGMGRELYARHPVFAEALDAAFGALDAHLDLPLREVVFAAEGSREAALLDETTYTQPALFALEVALFRLLEHHGVTPGLLAGHSVGELSAAHAAGVLTLDDAAKLVAARGRLMQAARSGGAMIAVEAAEEEVLPYLEGRAAGLSVAAVNGPASVVISGDEEPALEVAELLRASGRRTKRLTVSHAFHSPHMDGVLDAFREVASTVAFSAPTVPIVSTVTGRLATEAELTSPQYWANQIRAAVRFLDAARELAAQGATVFVEAGPDAVLTALTRAALEDTGATAVPLMRAGRPEAETLTLGLGGAHAAGAALDAATFFPGAATADGLPTYAFRRTHYWLAPASPTDARSLGLDASKHPLLSTSVELAGREDTLFTGRLSLSGHPWLADHTIGSAVLVPATAFVELAMAAGDHLGAGRVADLTLEAPLPLTGRDAVRVQVAVGAPDASGLRPFSVHARPDTGDDGTDRPWTRHVSGALATEAEAEAAVPEPDPVFGVWPPEGAAAEPLDGVYDRLAALGYHYGPAFQGLRALWRHGEDLYAEVRLPEEHREAAAGFGVHPALFDAVLHPLVLDAGADGDSGRIRLPFAWSGVVLHATGATGLRIRISPGGPDTYRISMADDTGAPVAGVESLTLRPVDARRLAADADAAPAAALHTVEWAPVPLPAGAGPDWAEAADGLDAATGSAIVVVRPPGAPDTAEGAHQPVRDALEVVQRWLADERFAEGRLAFVTRGAVAALPGDDVTGLAAAPVWGLIRSVQSEHPDRVVLVDLDGDDDRLLPAALAAGEPQLAVRGGKLYAPRLARRDPAPGRNAPTPALDGTVLVTGGTGGLGALVARHLVTEHGVRHLLLSSRRGPGTPGADALRSELTALGAEVTVVAADAADRNAVAGLLAAVDARHPLSAVVHTAGVLDDATAQSLTPEQLATVLRPKVDAARHLHELTKDLDLAAFVLFSSVSGITGTAGQANYAAANTYLDALAAHRRASGLPATSLAWGLWDASHGMGGTLGEADLARWARAGMTPLTPEQGLTLFDTALTGTEPLLVPVALDLARFRTGAEPLPALLRGLVRTRARRAVQAGAGTGGAGSDWARRIAALPEDKRRDAVLGLVRDTVAAILGHAGGTSVDPERAFNDIGFDSMAGVDLRNRLGAATGLRLPATVVFDHPTPGAVAAHLLSRVSESSRPADAPTAARRRGPADEPIAIVGMACRYPGGVSSPEELWRLVADGVDAVTEFPVNRGWDLENLYDPDPEQTGTSYVREGGFLHDADLFDREFFGISPREATATDPQQRLLLETAWETFENAGLDPALLRGSNTGVFTGAMYDDYASRLASAPEEFEGFLLAGNLSSVVSGRLSYTYGLEGPAVTVDTACSSSLVALHMAAGALRSGECDLALAGGVTVMNGPSTFVEFSRQRGLSPDGRCKSFAAGADGTGWSEGVGLLLVERLSDARRNGHQVLAVVRGSAVNQDGASNGLTAPNGPSQERVIRQALANADLTPADIDAVEAHGTGTTLGDPIEAQALLATYGQDRAEGRPLYLGSLKSNIGHSQAAAGVGGIIKMVQAMRHEVLPRTLHVDAPSPHVDWETGTLALLTEETPWPAAGRPRRAGVSSFGISGTNAHVIVEEAPAAPVDRRPAAGPESSGGVVPWIVSGKDEAALRAQARRLHQYVLDHPDLSPADIGHSLATTRAVLDQGAAVVGADRESLLRGLAAIERGESAGVVRARSARPGKTAFLFTGQGSQRLGMGRELYESSPVFAKALDEVCSRFRAELARPVKDVLFAQEDSATAALIDQTAFTQAALFCVEVALYRLFEHHGFTPDYLLGHSIGEVTAAYLSGVLDLDDACCLVAERGRLMQAAREGGAMAAVQASEEEVYASIAPYGDAVGIAGVNGPESLVISGDEDVVEEVTAAWRANGVRTKRLPVSHAFHSSHMDEVLDEFREVASGLSFRPPRIPVVSNVTGTLATDAQLTSPDYWATHIREAVRFLDGVRYLEAQGVTDFLELGPDAVLTALTRGSLEEEAGVLVAALRRDRPEAETVAAAIAALRLRGAAPAWDTVFPGARRVALPTYAFQHERYWLDAPETSTDAAGLGLSAAGHPLLGAAVRMAHRDEYLFTGRLSRHSQPWLTEHAVHGTVLVPATGLLELAVRVGGQLGAERVEELMLSAPLVLPEQGGVQVQLVVGEADGAGRRTVEVFSRLDDGDVTADRPWTLHASGALAPAAGVLGEPPLPWPPAGAGEVPLDGVYDRLTDVGYAYGPAFQGLRRVWRGDGEIYAEVALPEEQRADAGRYVLHPALLDAALHPLLPGVADQDRAALLPFTWSGVTIHATGASVLRVRLTLTGADVAALTVADATGAPVASVESLLLRPLSKDALRQAASTARDGLFRIAWNTLPTTDTPTDTTDTTGWAVVGDLTVDGATRHTNLDAVRAEDNIPRTVLYAPPVPDGDVPQAAHTALRDALSTTQSWLADDRTTDTTLVVVTRGALATHHTQHTDPVQAGLWGLLRVAQTENPGRIALLDTDTDTIPTTALTTDEPQLALRDNTFHTPRLARTTDQPTDRPRWDRGTVLITGATGALGTVLARHLVTQHGTRHLLLLSRRGTNAPGAQELQHELTALGATVTITACDAADRHALTSVLDDIPAEHPLTAVVHTAGVLDDTVLADLTAERLEKVLRPKVDAAWNLHELTKDHDLEAFVLYSSVAGLIGNAGQANYAAGNTFLDALAQHRRALGLPAVSLAWGLWAQASTISGQLDQTDLRRLARLGLLPLSSADAMDLFDAAPATGEAVLAATRLDLGTLRKQGAHLLPLLRDLVPAAPRRAAADTGGTEGGPSLAERLGALPDEEQRVEALTDLVRVQVAAVLGHSDPGSVDPGRAFQELGFDSLTAVELRNQLSTASGLRLPTTLVFDHPSPAALAAHLRQRITVEEGAAATPVLADLDRLKSAIRSASVDRDAFDRITGRLRELLDVADTANGSAAGDDDTDRDLDTASDEELFALLDDLG</sequence>
<name>A0ACD4WHD3_STRVN</name>
<protein>
    <submittedName>
        <fullName evidence="1">SDR family NAD(P)-dependent oxidoreductase</fullName>
    </submittedName>
</protein>
<reference evidence="1" key="1">
    <citation type="submission" date="2023-10" db="EMBL/GenBank/DDBJ databases">
        <title>The genome sequence of Streptomyces violaceoruber CGMCC 4.1801.</title>
        <authorList>
            <person name="Mo P."/>
        </authorList>
    </citation>
    <scope>NUCLEOTIDE SEQUENCE</scope>
    <source>
        <strain evidence="1">CGMCC 4.1801</strain>
    </source>
</reference>
<proteinExistence type="predicted"/>